<sequence>MTRINLVPPSELCDQHLLAEHRELTRIPNAVAKGKFHLKGQPTEYKLGEGHVRFFFNKMAFLKKRYGALHAECRVRGFNVTYIWPQELSTDPALWLDYIPTEQALATNRQRIEERMPAKARFTERKILLEKDS</sequence>
<feature type="active site" description="Proton acceptor" evidence="1">
    <location>
        <position position="23"/>
    </location>
</feature>
<dbReference type="OMA" id="NIGHVKF"/>
<accession>A0A336N4F1</accession>
<dbReference type="STRING" id="732.ADJ80_02215"/>
<dbReference type="InterPro" id="IPR004260">
    <property type="entry name" value="Pyr-dimer_DNA_glycosylase"/>
</dbReference>
<dbReference type="SUPFAM" id="SSF47077">
    <property type="entry name" value="T4 endonuclease V"/>
    <property type="match status" value="1"/>
</dbReference>
<evidence type="ECO:0000313" key="3">
    <source>
        <dbReference type="Proteomes" id="UP000253728"/>
    </source>
</evidence>
<dbReference type="AlphaFoldDB" id="A0A336N4F1"/>
<protein>
    <submittedName>
        <fullName evidence="2">Pyrimidine dimer DNA glycosylase</fullName>
    </submittedName>
</protein>
<organism evidence="2 3">
    <name type="scientific">Aggregatibacter aphrophilus</name>
    <name type="common">Haemophilus aphrophilus</name>
    <dbReference type="NCBI Taxonomy" id="732"/>
    <lineage>
        <taxon>Bacteria</taxon>
        <taxon>Pseudomonadati</taxon>
        <taxon>Pseudomonadota</taxon>
        <taxon>Gammaproteobacteria</taxon>
        <taxon>Pasteurellales</taxon>
        <taxon>Pasteurellaceae</taxon>
        <taxon>Aggregatibacter</taxon>
    </lineage>
</organism>
<dbReference type="Pfam" id="PF03013">
    <property type="entry name" value="Pyr_excise"/>
    <property type="match status" value="1"/>
</dbReference>
<gene>
    <name evidence="2" type="ORF">NCTC5908_01125</name>
</gene>
<dbReference type="InterPro" id="IPR024796">
    <property type="entry name" value="T4_endonuc_V"/>
</dbReference>
<name>A0A336N4F1_AGGAP</name>
<dbReference type="RefSeq" id="WP_005703478.1">
    <property type="nucleotide sequence ID" value="NZ_MAQF01000027.1"/>
</dbReference>
<proteinExistence type="predicted"/>
<reference evidence="2 3" key="1">
    <citation type="submission" date="2018-06" db="EMBL/GenBank/DDBJ databases">
        <authorList>
            <consortium name="Pathogen Informatics"/>
            <person name="Doyle S."/>
        </authorList>
    </citation>
    <scope>NUCLEOTIDE SEQUENCE [LARGE SCALE GENOMIC DNA]</scope>
    <source>
        <strain evidence="2 3">NCTC5908</strain>
    </source>
</reference>
<dbReference type="EMBL" id="UFSP01000001">
    <property type="protein sequence ID" value="SSY94993.1"/>
    <property type="molecule type" value="Genomic_DNA"/>
</dbReference>
<evidence type="ECO:0000256" key="1">
    <source>
        <dbReference type="PIRSR" id="PIRSR001000-1"/>
    </source>
</evidence>
<dbReference type="GeneID" id="49634910"/>
<dbReference type="Gene3D" id="1.10.440.10">
    <property type="entry name" value="T4 endonuclease V"/>
    <property type="match status" value="1"/>
</dbReference>
<dbReference type="Proteomes" id="UP000253728">
    <property type="component" value="Unassembled WGS sequence"/>
</dbReference>
<evidence type="ECO:0000313" key="2">
    <source>
        <dbReference type="EMBL" id="SSY94993.1"/>
    </source>
</evidence>
<dbReference type="PIRSF" id="PIRSF001000">
    <property type="entry name" value="PDG_ENDV"/>
    <property type="match status" value="1"/>
</dbReference>